<organism evidence="2 3">
    <name type="scientific">Leptospira vanthielii serovar Holland str. Waz Holland = ATCC 700522</name>
    <dbReference type="NCBI Taxonomy" id="1218591"/>
    <lineage>
        <taxon>Bacteria</taxon>
        <taxon>Pseudomonadati</taxon>
        <taxon>Spirochaetota</taxon>
        <taxon>Spirochaetia</taxon>
        <taxon>Leptospirales</taxon>
        <taxon>Leptospiraceae</taxon>
        <taxon>Leptospira</taxon>
    </lineage>
</organism>
<dbReference type="EMBL" id="AOGY02000086">
    <property type="protein sequence ID" value="EMY67773.1"/>
    <property type="molecule type" value="Genomic_DNA"/>
</dbReference>
<dbReference type="RefSeq" id="WP_002992037.1">
    <property type="nucleotide sequence ID" value="NZ_AOGY02000086.1"/>
</dbReference>
<proteinExistence type="predicted"/>
<dbReference type="InterPro" id="IPR007069">
    <property type="entry name" value="Transposase_32"/>
</dbReference>
<dbReference type="Proteomes" id="UP000012227">
    <property type="component" value="Unassembled WGS sequence"/>
</dbReference>
<evidence type="ECO:0000259" key="1">
    <source>
        <dbReference type="Pfam" id="PF04986"/>
    </source>
</evidence>
<evidence type="ECO:0000313" key="2">
    <source>
        <dbReference type="EMBL" id="EMY67773.1"/>
    </source>
</evidence>
<protein>
    <submittedName>
        <fullName evidence="2">Transposase domain protein</fullName>
    </submittedName>
</protein>
<dbReference type="Pfam" id="PF04986">
    <property type="entry name" value="Y2_Tnp"/>
    <property type="match status" value="1"/>
</dbReference>
<dbReference type="GO" id="GO:0006313">
    <property type="term" value="P:DNA transposition"/>
    <property type="evidence" value="ECO:0007669"/>
    <property type="project" value="InterPro"/>
</dbReference>
<reference evidence="2 3" key="1">
    <citation type="submission" date="2013-03" db="EMBL/GenBank/DDBJ databases">
        <authorList>
            <person name="Harkins D.M."/>
            <person name="Durkin A.S."/>
            <person name="Brinkac L.M."/>
            <person name="Haft D.H."/>
            <person name="Selengut J.D."/>
            <person name="Sanka R."/>
            <person name="DePew J."/>
            <person name="Purushe J."/>
            <person name="Galloway R.L."/>
            <person name="Vinetz J.M."/>
            <person name="Sutton G.G."/>
            <person name="Nierman W.C."/>
            <person name="Fouts D.E."/>
        </authorList>
    </citation>
    <scope>NUCLEOTIDE SEQUENCE [LARGE SCALE GENOMIC DNA]</scope>
    <source>
        <strain evidence="2 3">Waz Holland</strain>
    </source>
</reference>
<evidence type="ECO:0000313" key="3">
    <source>
        <dbReference type="Proteomes" id="UP000012227"/>
    </source>
</evidence>
<feature type="domain" description="Transposase IS801/IS1294" evidence="1">
    <location>
        <begin position="19"/>
        <end position="60"/>
    </location>
</feature>
<accession>N1VYC7</accession>
<comment type="caution">
    <text evidence="2">The sequence shown here is derived from an EMBL/GenBank/DDBJ whole genome shotgun (WGS) entry which is preliminary data.</text>
</comment>
<dbReference type="GO" id="GO:0004803">
    <property type="term" value="F:transposase activity"/>
    <property type="evidence" value="ECO:0007669"/>
    <property type="project" value="InterPro"/>
</dbReference>
<sequence>MLSILIRSYFLDNGSINLHNKDKSFSFSNHEFVNRYIKHIIPQNIKSIRYSGFYSSASKSKYDLVNQLFIRGVKKNQNQKSMMIRFSMRIINSTNLVLSAIKG</sequence>
<dbReference type="GO" id="GO:0003677">
    <property type="term" value="F:DNA binding"/>
    <property type="evidence" value="ECO:0007669"/>
    <property type="project" value="InterPro"/>
</dbReference>
<gene>
    <name evidence="2" type="ORF">LEP1GSC199_0659</name>
</gene>
<dbReference type="AlphaFoldDB" id="N1VYC7"/>
<name>N1VYC7_9LEPT</name>